<name>A0A840V6J9_9BACT</name>
<proteinExistence type="predicted"/>
<organism evidence="1 2">
    <name type="scientific">Desulfoprunum benzoelyticum</name>
    <dbReference type="NCBI Taxonomy" id="1506996"/>
    <lineage>
        <taxon>Bacteria</taxon>
        <taxon>Pseudomonadati</taxon>
        <taxon>Thermodesulfobacteriota</taxon>
        <taxon>Desulfobulbia</taxon>
        <taxon>Desulfobulbales</taxon>
        <taxon>Desulfobulbaceae</taxon>
        <taxon>Desulfoprunum</taxon>
    </lineage>
</organism>
<dbReference type="EMBL" id="JACHEO010000014">
    <property type="protein sequence ID" value="MBB5348651.1"/>
    <property type="molecule type" value="Genomic_DNA"/>
</dbReference>
<dbReference type="RefSeq" id="WP_183351489.1">
    <property type="nucleotide sequence ID" value="NZ_JACHEO010000014.1"/>
</dbReference>
<dbReference type="Proteomes" id="UP000539642">
    <property type="component" value="Unassembled WGS sequence"/>
</dbReference>
<accession>A0A840V6J9</accession>
<reference evidence="1 2" key="1">
    <citation type="submission" date="2020-08" db="EMBL/GenBank/DDBJ databases">
        <title>Genomic Encyclopedia of Type Strains, Phase IV (KMG-IV): sequencing the most valuable type-strain genomes for metagenomic binning, comparative biology and taxonomic classification.</title>
        <authorList>
            <person name="Goeker M."/>
        </authorList>
    </citation>
    <scope>NUCLEOTIDE SEQUENCE [LARGE SCALE GENOMIC DNA]</scope>
    <source>
        <strain evidence="1 2">DSM 28570</strain>
    </source>
</reference>
<gene>
    <name evidence="1" type="ORF">HNQ81_002391</name>
</gene>
<protein>
    <submittedName>
        <fullName evidence="1">Putative Zn finger protein</fullName>
    </submittedName>
</protein>
<evidence type="ECO:0000313" key="1">
    <source>
        <dbReference type="EMBL" id="MBB5348651.1"/>
    </source>
</evidence>
<evidence type="ECO:0000313" key="2">
    <source>
        <dbReference type="Proteomes" id="UP000539642"/>
    </source>
</evidence>
<keyword evidence="2" id="KW-1185">Reference proteome</keyword>
<sequence length="67" mass="7540">MAKERYEIKSECPECGCGLIKNMTPDEFREKYGDIKDKVPVHCSDCGKEHDGCVTDKNTAAQNRTES</sequence>
<comment type="caution">
    <text evidence="1">The sequence shown here is derived from an EMBL/GenBank/DDBJ whole genome shotgun (WGS) entry which is preliminary data.</text>
</comment>
<dbReference type="AlphaFoldDB" id="A0A840V6J9"/>